<name>A0A0M4EA71_DROBS</name>
<evidence type="ECO:0000256" key="1">
    <source>
        <dbReference type="SAM" id="Coils"/>
    </source>
</evidence>
<gene>
    <name evidence="3" type="ORF">Dbus_chr2Lg2262</name>
</gene>
<dbReference type="Gene3D" id="4.10.530.10">
    <property type="entry name" value="Gamma-fibrinogen Carboxyl Terminal Fragment, domain 2"/>
    <property type="match status" value="1"/>
</dbReference>
<dbReference type="PROSITE" id="PS51406">
    <property type="entry name" value="FIBRINOGEN_C_2"/>
    <property type="match status" value="1"/>
</dbReference>
<sequence length="248" mass="28788">MINGMKDTITTLEVKLNKQQLEKDTLLSEKNKCTSDLKELMRIEQESKTSTQHDGLAEYIKTVPALPPPTSCRDYPNSYGIETIRVPGMDSFEVRCSARIDGGGWTVIMNRYRYSVIFNKTWNEYKNGFGDLDEEFWIGLDKLHLMTKYQSHEMIVFPTYGSMRYSNFTIANEAESYKVLTTGSLFGRHWVFETKTDVKFTTTDRDNDNDTVNCAHKIKIGWWYDKCSGPFDQLYKDFGYTVMIRPTN</sequence>
<evidence type="ECO:0000313" key="3">
    <source>
        <dbReference type="EMBL" id="ALC40177.1"/>
    </source>
</evidence>
<dbReference type="SMART" id="SM00186">
    <property type="entry name" value="FBG"/>
    <property type="match status" value="1"/>
</dbReference>
<keyword evidence="4" id="KW-1185">Reference proteome</keyword>
<dbReference type="SUPFAM" id="SSF56496">
    <property type="entry name" value="Fibrinogen C-terminal domain-like"/>
    <property type="match status" value="1"/>
</dbReference>
<feature type="coiled-coil region" evidence="1">
    <location>
        <begin position="2"/>
        <end position="29"/>
    </location>
</feature>
<dbReference type="Pfam" id="PF00147">
    <property type="entry name" value="Fibrinogen_C"/>
    <property type="match status" value="1"/>
</dbReference>
<dbReference type="InterPro" id="IPR014716">
    <property type="entry name" value="Fibrinogen_a/b/g_C_1"/>
</dbReference>
<dbReference type="Proteomes" id="UP000494163">
    <property type="component" value="Chromosome 2L"/>
</dbReference>
<dbReference type="InterPro" id="IPR036056">
    <property type="entry name" value="Fibrinogen-like_C"/>
</dbReference>
<dbReference type="OrthoDB" id="6145874at2759"/>
<feature type="domain" description="Fibrinogen C-terminal" evidence="2">
    <location>
        <begin position="63"/>
        <end position="227"/>
    </location>
</feature>
<dbReference type="InterPro" id="IPR050373">
    <property type="entry name" value="Fibrinogen_C-term_domain"/>
</dbReference>
<keyword evidence="1" id="KW-0175">Coiled coil</keyword>
<accession>A0A0M4EA71</accession>
<proteinExistence type="predicted"/>
<dbReference type="GO" id="GO:0005615">
    <property type="term" value="C:extracellular space"/>
    <property type="evidence" value="ECO:0007669"/>
    <property type="project" value="TreeGrafter"/>
</dbReference>
<reference evidence="3 4" key="1">
    <citation type="submission" date="2015-08" db="EMBL/GenBank/DDBJ databases">
        <title>Ancestral chromatin configuration constrains chromatin evolution on differentiating sex chromosomes in Drosophila.</title>
        <authorList>
            <person name="Zhou Q."/>
            <person name="Bachtrog D."/>
        </authorList>
    </citation>
    <scope>NUCLEOTIDE SEQUENCE [LARGE SCALE GENOMIC DNA]</scope>
    <source>
        <tissue evidence="3">Whole larvae</tissue>
    </source>
</reference>
<dbReference type="AlphaFoldDB" id="A0A0M4EA71"/>
<dbReference type="EMBL" id="CP012523">
    <property type="protein sequence ID" value="ALC40177.1"/>
    <property type="molecule type" value="Genomic_DNA"/>
</dbReference>
<protein>
    <submittedName>
        <fullName evidence="3">Maker592</fullName>
    </submittedName>
</protein>
<organism evidence="3 4">
    <name type="scientific">Drosophila busckii</name>
    <name type="common">Fruit fly</name>
    <dbReference type="NCBI Taxonomy" id="30019"/>
    <lineage>
        <taxon>Eukaryota</taxon>
        <taxon>Metazoa</taxon>
        <taxon>Ecdysozoa</taxon>
        <taxon>Arthropoda</taxon>
        <taxon>Hexapoda</taxon>
        <taxon>Insecta</taxon>
        <taxon>Pterygota</taxon>
        <taxon>Neoptera</taxon>
        <taxon>Endopterygota</taxon>
        <taxon>Diptera</taxon>
        <taxon>Brachycera</taxon>
        <taxon>Muscomorpha</taxon>
        <taxon>Ephydroidea</taxon>
        <taxon>Drosophilidae</taxon>
        <taxon>Drosophila</taxon>
    </lineage>
</organism>
<dbReference type="PANTHER" id="PTHR19143">
    <property type="entry name" value="FIBRINOGEN/TENASCIN/ANGIOPOEITIN"/>
    <property type="match status" value="1"/>
</dbReference>
<dbReference type="STRING" id="30019.A0A0M4EA71"/>
<evidence type="ECO:0000259" key="2">
    <source>
        <dbReference type="PROSITE" id="PS51406"/>
    </source>
</evidence>
<dbReference type="InterPro" id="IPR002181">
    <property type="entry name" value="Fibrinogen_a/b/g_C_dom"/>
</dbReference>
<dbReference type="Gene3D" id="3.90.215.10">
    <property type="entry name" value="Gamma Fibrinogen, chain A, domain 1"/>
    <property type="match status" value="1"/>
</dbReference>
<evidence type="ECO:0000313" key="4">
    <source>
        <dbReference type="Proteomes" id="UP000494163"/>
    </source>
</evidence>